<keyword evidence="4" id="KW-1185">Reference proteome</keyword>
<accession>A0A8W8MLQ2</accession>
<keyword evidence="1" id="KW-0245">EGF-like domain</keyword>
<reference evidence="3" key="1">
    <citation type="submission" date="2022-08" db="UniProtKB">
        <authorList>
            <consortium name="EnsemblMetazoa"/>
        </authorList>
    </citation>
    <scope>IDENTIFICATION</scope>
    <source>
        <strain evidence="3">05x7-T-G4-1.051#20</strain>
    </source>
</reference>
<feature type="signal peptide" evidence="2">
    <location>
        <begin position="1"/>
        <end position="20"/>
    </location>
</feature>
<organism evidence="3 4">
    <name type="scientific">Magallana gigas</name>
    <name type="common">Pacific oyster</name>
    <name type="synonym">Crassostrea gigas</name>
    <dbReference type="NCBI Taxonomy" id="29159"/>
    <lineage>
        <taxon>Eukaryota</taxon>
        <taxon>Metazoa</taxon>
        <taxon>Spiralia</taxon>
        <taxon>Lophotrochozoa</taxon>
        <taxon>Mollusca</taxon>
        <taxon>Bivalvia</taxon>
        <taxon>Autobranchia</taxon>
        <taxon>Pteriomorphia</taxon>
        <taxon>Ostreida</taxon>
        <taxon>Ostreoidea</taxon>
        <taxon>Ostreidae</taxon>
        <taxon>Magallana</taxon>
    </lineage>
</organism>
<dbReference type="InterPro" id="IPR042635">
    <property type="entry name" value="MEGF10/SREC1/2-like"/>
</dbReference>
<dbReference type="Proteomes" id="UP000005408">
    <property type="component" value="Unassembled WGS sequence"/>
</dbReference>
<proteinExistence type="predicted"/>
<evidence type="ECO:0000256" key="1">
    <source>
        <dbReference type="ARBA" id="ARBA00022536"/>
    </source>
</evidence>
<dbReference type="Gene3D" id="2.170.300.10">
    <property type="entry name" value="Tie2 ligand-binding domain superfamily"/>
    <property type="match status" value="1"/>
</dbReference>
<dbReference type="GO" id="GO:0005044">
    <property type="term" value="F:scavenger receptor activity"/>
    <property type="evidence" value="ECO:0007669"/>
    <property type="project" value="InterPro"/>
</dbReference>
<evidence type="ECO:0000313" key="3">
    <source>
        <dbReference type="EnsemblMetazoa" id="G34212.1:cds"/>
    </source>
</evidence>
<feature type="chain" id="PRO_5036457633" evidence="2">
    <location>
        <begin position="21"/>
        <end position="236"/>
    </location>
</feature>
<protein>
    <submittedName>
        <fullName evidence="3">Uncharacterized protein</fullName>
    </submittedName>
</protein>
<name>A0A8W8MLQ2_MAGGI</name>
<dbReference type="EnsemblMetazoa" id="G34212.1">
    <property type="protein sequence ID" value="G34212.1:cds"/>
    <property type="gene ID" value="G34212"/>
</dbReference>
<dbReference type="AlphaFoldDB" id="A0A8W8MLQ2"/>
<evidence type="ECO:0000256" key="2">
    <source>
        <dbReference type="SAM" id="SignalP"/>
    </source>
</evidence>
<sequence>MANIELQALICFFMTSYTFASRCEGFYKDCCPGSSWNSTAQQCERCMSGYSGINCTSLCPYPQYGVDCQLKCNCSKDMCDVSTGCQQITTMAQTLCLTGYFGRYCRARCIYPYYGEECEAQCNCSKPLCDVAIGCKAVDEGCQQITTDNSFSHNVASGCVMLLLDVKLQIRMIKKSMALTEILRALIDSPVIDVIISHYLFYSPVLNVNKLKGGSIRSIFNVSTCCFDAFDPNGED</sequence>
<keyword evidence="2" id="KW-0732">Signal</keyword>
<evidence type="ECO:0000313" key="4">
    <source>
        <dbReference type="Proteomes" id="UP000005408"/>
    </source>
</evidence>
<dbReference type="PANTHER" id="PTHR24043">
    <property type="entry name" value="SCAVENGER RECEPTOR CLASS F"/>
    <property type="match status" value="1"/>
</dbReference>